<dbReference type="Gene3D" id="3.30.470.10">
    <property type="match status" value="1"/>
</dbReference>
<evidence type="ECO:0000256" key="4">
    <source>
        <dbReference type="ARBA" id="ARBA00022898"/>
    </source>
</evidence>
<dbReference type="GO" id="GO:0008696">
    <property type="term" value="F:4-amino-4-deoxychorismate lyase activity"/>
    <property type="evidence" value="ECO:0007669"/>
    <property type="project" value="UniProtKB-EC"/>
</dbReference>
<dbReference type="InterPro" id="IPR001544">
    <property type="entry name" value="Aminotrans_IV"/>
</dbReference>
<keyword evidence="7" id="KW-0456">Lyase</keyword>
<dbReference type="EC" id="4.1.3.38" evidence="7"/>
<evidence type="ECO:0000313" key="8">
    <source>
        <dbReference type="Proteomes" id="UP000602076"/>
    </source>
</evidence>
<dbReference type="Gene3D" id="3.20.10.10">
    <property type="entry name" value="D-amino Acid Aminotransferase, subunit A, domain 2"/>
    <property type="match status" value="1"/>
</dbReference>
<dbReference type="Proteomes" id="UP000602076">
    <property type="component" value="Unassembled WGS sequence"/>
</dbReference>
<dbReference type="Pfam" id="PF01063">
    <property type="entry name" value="Aminotran_4"/>
    <property type="match status" value="1"/>
</dbReference>
<dbReference type="EMBL" id="JACXSI010000025">
    <property type="protein sequence ID" value="MBD3108992.1"/>
    <property type="molecule type" value="Genomic_DNA"/>
</dbReference>
<comment type="cofactor">
    <cofactor evidence="1 6">
        <name>pyridoxal 5'-phosphate</name>
        <dbReference type="ChEBI" id="CHEBI:597326"/>
    </cofactor>
</comment>
<proteinExistence type="inferred from homology"/>
<dbReference type="SUPFAM" id="SSF56752">
    <property type="entry name" value="D-aminoacid aminotransferase-like PLP-dependent enzymes"/>
    <property type="match status" value="1"/>
</dbReference>
<dbReference type="InterPro" id="IPR043132">
    <property type="entry name" value="BCAT-like_C"/>
</dbReference>
<keyword evidence="8" id="KW-1185">Reference proteome</keyword>
<dbReference type="GO" id="GO:0008652">
    <property type="term" value="P:amino acid biosynthetic process"/>
    <property type="evidence" value="ECO:0007669"/>
    <property type="project" value="UniProtKB-ARBA"/>
</dbReference>
<name>A0A927CWD3_9BACI</name>
<dbReference type="GO" id="GO:0046394">
    <property type="term" value="P:carboxylic acid biosynthetic process"/>
    <property type="evidence" value="ECO:0007669"/>
    <property type="project" value="UniProtKB-ARBA"/>
</dbReference>
<evidence type="ECO:0000256" key="2">
    <source>
        <dbReference type="ARBA" id="ARBA00009320"/>
    </source>
</evidence>
<accession>A0A927CWD3</accession>
<reference evidence="7" key="1">
    <citation type="submission" date="2020-09" db="EMBL/GenBank/DDBJ databases">
        <title>Bacillus faecalis sp. nov., a moderately halophilic bacterium isolated from cow faeces.</title>
        <authorList>
            <person name="Jiang L."/>
            <person name="Lee J."/>
        </authorList>
    </citation>
    <scope>NUCLEOTIDE SEQUENCE</scope>
    <source>
        <strain evidence="7">AGMB 02131</strain>
    </source>
</reference>
<evidence type="ECO:0000256" key="5">
    <source>
        <dbReference type="RuleBase" id="RU004106"/>
    </source>
</evidence>
<comment type="similarity">
    <text evidence="2 5">Belongs to the class-IV pyridoxal-phosphate-dependent aminotransferase family.</text>
</comment>
<evidence type="ECO:0000256" key="3">
    <source>
        <dbReference type="ARBA" id="ARBA00011738"/>
    </source>
</evidence>
<comment type="subunit">
    <text evidence="3">Homodimer.</text>
</comment>
<dbReference type="InterPro" id="IPR036038">
    <property type="entry name" value="Aminotransferase-like"/>
</dbReference>
<dbReference type="PANTHER" id="PTHR42743:SF11">
    <property type="entry name" value="AMINODEOXYCHORISMATE LYASE"/>
    <property type="match status" value="1"/>
</dbReference>
<protein>
    <submittedName>
        <fullName evidence="7">Aminodeoxychorismate lyase</fullName>
        <ecNumber evidence="7">4.1.3.38</ecNumber>
    </submittedName>
</protein>
<gene>
    <name evidence="7" type="primary">pabC</name>
    <name evidence="7" type="ORF">IEO70_11535</name>
</gene>
<dbReference type="InterPro" id="IPR043131">
    <property type="entry name" value="BCAT-like_N"/>
</dbReference>
<dbReference type="InterPro" id="IPR018300">
    <property type="entry name" value="Aminotrans_IV_CS"/>
</dbReference>
<organism evidence="7 8">
    <name type="scientific">Peribacillus faecalis</name>
    <dbReference type="NCBI Taxonomy" id="2772559"/>
    <lineage>
        <taxon>Bacteria</taxon>
        <taxon>Bacillati</taxon>
        <taxon>Bacillota</taxon>
        <taxon>Bacilli</taxon>
        <taxon>Bacillales</taxon>
        <taxon>Bacillaceae</taxon>
        <taxon>Peribacillus</taxon>
    </lineage>
</organism>
<dbReference type="NCBIfam" id="NF005800">
    <property type="entry name" value="PRK07650.1"/>
    <property type="match status" value="1"/>
</dbReference>
<evidence type="ECO:0000256" key="6">
    <source>
        <dbReference type="RuleBase" id="RU004516"/>
    </source>
</evidence>
<dbReference type="FunFam" id="3.20.10.10:FF:000002">
    <property type="entry name" value="D-alanine aminotransferase"/>
    <property type="match status" value="1"/>
</dbReference>
<dbReference type="RefSeq" id="WP_190998527.1">
    <property type="nucleotide sequence ID" value="NZ_JACXSI010000025.1"/>
</dbReference>
<dbReference type="PANTHER" id="PTHR42743">
    <property type="entry name" value="AMINO-ACID AMINOTRANSFERASE"/>
    <property type="match status" value="1"/>
</dbReference>
<comment type="caution">
    <text evidence="7">The sequence shown here is derived from an EMBL/GenBank/DDBJ whole genome shotgun (WGS) entry which is preliminary data.</text>
</comment>
<dbReference type="GO" id="GO:0005829">
    <property type="term" value="C:cytosol"/>
    <property type="evidence" value="ECO:0007669"/>
    <property type="project" value="TreeGrafter"/>
</dbReference>
<evidence type="ECO:0000256" key="1">
    <source>
        <dbReference type="ARBA" id="ARBA00001933"/>
    </source>
</evidence>
<dbReference type="PROSITE" id="PS00770">
    <property type="entry name" value="AA_TRANSFER_CLASS_4"/>
    <property type="match status" value="1"/>
</dbReference>
<sequence>MVIYCNGQYIEEQDAVISPFDHGFLYGMGIFETVRIYDRHPFLLDDHLVRLQKGLDEMGIRTIVRKEEITAIVQKLLRLNNLSNARVRINYSAGIGKAGLPEDDYFYPILIVFISPLSEAVNCIVEKEAVILKLRRNMPETGNRLKSHHFGNNIAAKMELQTTYPNAEGIFLTKDGFVAEGITSNVFWVKNKVIYTPGENTGILMGITRQWIIAAAKKMGYEIQEGSFPLSELERAEEVFLTNSIQEIVAINKLIEIGVYQGAAGKITQALYQQYKLERTSSSSCENLL</sequence>
<evidence type="ECO:0000313" key="7">
    <source>
        <dbReference type="EMBL" id="MBD3108992.1"/>
    </source>
</evidence>
<dbReference type="InterPro" id="IPR050571">
    <property type="entry name" value="Class-IV_PLP-Dep_Aminotrnsfr"/>
</dbReference>
<dbReference type="CDD" id="cd00449">
    <property type="entry name" value="PLPDE_IV"/>
    <property type="match status" value="1"/>
</dbReference>
<keyword evidence="4 6" id="KW-0663">Pyridoxal phosphate</keyword>
<dbReference type="AlphaFoldDB" id="A0A927CWD3"/>